<dbReference type="RefSeq" id="WP_153653321.1">
    <property type="nucleotide sequence ID" value="NZ_CP045737.1"/>
</dbReference>
<sequence>MVTIAELLTWESASLDTAADGLYRTRRDLVDLQDEVDDSRVPLSWQGDAATAASQQHAALVDRLRDATAEVAKVAASLDLAGSDIAAARKDLEGAMDTASKHGFTVDTTSGEVTDPKTYDDESIFERMSEEITLTAVAAQISAALTKAAEADADLARAMTAAANGTIDGGNGSLGDAGDQLPAGLDGMTPEEIAAKYGEDVVIDSLRAWLGVEAELATWEIEGYAEAQYQVMGDGKVVMALTLEAGLGREIEVAGAEVDASAGGTTTLELTFKDQAEADAFLDGLDDAASDLGLTDMGNVPGAVASNVANYVMDQDITSFRTGVYGKVGTEFDTAVAQGEAEGRMDGYYDWVSEQYGITIAASADASLGGQDSGLSGSASLSGDIKFDGDGMSSAVLEGRISGALANDKLDVNLPASTSTGQAVDVRLTMDEDNPKFDEFKSAIASGDVDRAVDIAYSDADVVVRSTTLETYASEEHEVDIKVAELEVEYGAEGELANRIWVREGGQGYWVDIDPEAARR</sequence>
<protein>
    <submittedName>
        <fullName evidence="1">Uncharacterized protein</fullName>
    </submittedName>
</protein>
<keyword evidence="2" id="KW-1185">Reference proteome</keyword>
<proteinExistence type="predicted"/>
<evidence type="ECO:0000313" key="1">
    <source>
        <dbReference type="EMBL" id="QGG42024.1"/>
    </source>
</evidence>
<dbReference type="EMBL" id="CP045737">
    <property type="protein sequence ID" value="QGG42024.1"/>
    <property type="molecule type" value="Genomic_DNA"/>
</dbReference>
<gene>
    <name evidence="1" type="ORF">GEV26_11955</name>
</gene>
<dbReference type="Proteomes" id="UP000392064">
    <property type="component" value="Chromosome"/>
</dbReference>
<dbReference type="KEGG" id="aef:GEV26_11955"/>
<dbReference type="AlphaFoldDB" id="A0A5Q2MFU7"/>
<name>A0A5Q2MFU7_9ACTN</name>
<accession>A0A5Q2MFU7</accession>
<evidence type="ECO:0000313" key="2">
    <source>
        <dbReference type="Proteomes" id="UP000392064"/>
    </source>
</evidence>
<reference evidence="1 2" key="1">
    <citation type="submission" date="2019-11" db="EMBL/GenBank/DDBJ databases">
        <authorList>
            <person name="Li J."/>
        </authorList>
    </citation>
    <scope>NUCLEOTIDE SEQUENCE [LARGE SCALE GENOMIC DNA]</scope>
    <source>
        <strain evidence="1 2">MF47</strain>
    </source>
</reference>
<organism evidence="1 2">
    <name type="scientific">Aeromicrobium yanjiei</name>
    <dbReference type="NCBI Taxonomy" id="2662028"/>
    <lineage>
        <taxon>Bacteria</taxon>
        <taxon>Bacillati</taxon>
        <taxon>Actinomycetota</taxon>
        <taxon>Actinomycetes</taxon>
        <taxon>Propionibacteriales</taxon>
        <taxon>Nocardioidaceae</taxon>
        <taxon>Aeromicrobium</taxon>
    </lineage>
</organism>